<sequence length="1130" mass="124690">MTEVAPTTPRICLSRCVVYDELSWYYAVGNTPPIYLFPGKTPGQRADILCLACGDLRSPLYSLWLEFRNSLPKASESVHFVLNDADPCILARNLLILDLALAGEGPETLLAIWCSLFLESSQHEALQKAIARVLAHGHAGSLKKSLGATFQSEDDWKAIEAVLLQWQAWHLTKARVLELRETFAQRMKKLGKMTSGSFEDFGKGHAHVAFLKHKMQSTVFPQESAVKEVLAYFKTGALQTSGGPLDYVNHTLLRCEDAFDLHYGTNPFLAFPLFGPRSQYGAPQSASLMQCCLSQLGDWCAVLRQFKAVVSWTLAVGDCLAICAELPKQTFHVVSTSNVADHVGLLPLLLAARPVIASDGVLLTSTLLHLNYSADTSEYLTQNLMVKPELWPSWYGWRCMGYEGSLAPVSSEVQFESPDVEALVLQRLDAGSTSRSEANFAWVPTPPPSTPLALWSCKEFCKALDACQPSSHLFSSLMQPKAVAAGLHLRHGLSFLPLLLRASSSDAEGDFKTRVGQEVADLMRSIRGEVPWDIVVATLPYPWAEIAAQRQNPLCLIEQQPTLRVELQGKVASHPYSGVWTSKGPNQPTAWVHWLVSERRLAETLVVRLHGLFTCMKQWDVAAITCQNVEQECLMHWADSARAGLCAVGCRQVEDEAECRVELDTLPGTWWESLDQGGKLDVAAVHRDPCSLHVGTKLRGGDVGSALELRFACPVDAGTVRLLLSRKRRSLTIVAKKKAFDFLSRLRAEQWIQDEVAWYKSSASREFMVTVSGLQMSQAEKYISRSRNGCDVPPLIALKDSLMFFFQVPEDRLFHLAVLEEGQTDNIGTPNVCGLVLHHGLRQEHRTGLPAADISLCFLDESILNEVLSHWFELLESHGKRDSMRNIIMTPAEFELRKQLSKLLVLRRKWDVPHPELPAALRPHFERILVQPLFAHQSVIAKEMGSFTKACLESQKTESDSLARDKEKGVGLIAQGKFQDAIGCFRSGINAFRNRNQSKQRPEQLGLAVACYLNIAHSELKLAERAPLPSQRQAHAKEVLCSCDCAVELLKEVQATGPSGSVAGQGALAAQLTKVAYRKGLALEILGDLEGARRLLQEASKGESTDKQGSIAAALARVSSLAAEPKSSSN</sequence>
<dbReference type="PANTHER" id="PTHR46512:SF1">
    <property type="entry name" value="PEPTIDYLPROLYL ISOMERASE"/>
    <property type="match status" value="1"/>
</dbReference>
<dbReference type="SUPFAM" id="SSF48452">
    <property type="entry name" value="TPR-like"/>
    <property type="match status" value="1"/>
</dbReference>
<dbReference type="AlphaFoldDB" id="A0A813HKV8"/>
<dbReference type="Pfam" id="PF14737">
    <property type="entry name" value="DUF4470"/>
    <property type="match status" value="1"/>
</dbReference>
<dbReference type="PANTHER" id="PTHR46512">
    <property type="entry name" value="PEPTIDYLPROLYL ISOMERASE"/>
    <property type="match status" value="1"/>
</dbReference>
<dbReference type="InterPro" id="IPR011990">
    <property type="entry name" value="TPR-like_helical_dom_sf"/>
</dbReference>
<dbReference type="GO" id="GO:0016020">
    <property type="term" value="C:membrane"/>
    <property type="evidence" value="ECO:0007669"/>
    <property type="project" value="TreeGrafter"/>
</dbReference>
<feature type="domain" description="DUF4470" evidence="1">
    <location>
        <begin position="28"/>
        <end position="118"/>
    </location>
</feature>
<dbReference type="InterPro" id="IPR050754">
    <property type="entry name" value="FKBP4/5/8-like"/>
</dbReference>
<name>A0A813HKV8_POLGL</name>
<dbReference type="InterPro" id="IPR027974">
    <property type="entry name" value="DUF4470"/>
</dbReference>
<dbReference type="GO" id="GO:0012505">
    <property type="term" value="C:endomembrane system"/>
    <property type="evidence" value="ECO:0007669"/>
    <property type="project" value="TreeGrafter"/>
</dbReference>
<proteinExistence type="predicted"/>
<reference evidence="2" key="1">
    <citation type="submission" date="2021-02" db="EMBL/GenBank/DDBJ databases">
        <authorList>
            <person name="Dougan E. K."/>
            <person name="Rhodes N."/>
            <person name="Thang M."/>
            <person name="Chan C."/>
        </authorList>
    </citation>
    <scope>NUCLEOTIDE SEQUENCE</scope>
</reference>
<dbReference type="OrthoDB" id="5958408at2759"/>
<organism evidence="2 3">
    <name type="scientific">Polarella glacialis</name>
    <name type="common">Dinoflagellate</name>
    <dbReference type="NCBI Taxonomy" id="89957"/>
    <lineage>
        <taxon>Eukaryota</taxon>
        <taxon>Sar</taxon>
        <taxon>Alveolata</taxon>
        <taxon>Dinophyceae</taxon>
        <taxon>Suessiales</taxon>
        <taxon>Suessiaceae</taxon>
        <taxon>Polarella</taxon>
    </lineage>
</organism>
<dbReference type="GO" id="GO:0005740">
    <property type="term" value="C:mitochondrial envelope"/>
    <property type="evidence" value="ECO:0007669"/>
    <property type="project" value="TreeGrafter"/>
</dbReference>
<protein>
    <recommendedName>
        <fullName evidence="1">DUF4470 domain-containing protein</fullName>
    </recommendedName>
</protein>
<gene>
    <name evidence="2" type="ORF">PGLA1383_LOCUS53792</name>
</gene>
<accession>A0A813HKV8</accession>
<dbReference type="OMA" id="CDCAVEL"/>
<comment type="caution">
    <text evidence="2">The sequence shown here is derived from an EMBL/GenBank/DDBJ whole genome shotgun (WGS) entry which is preliminary data.</text>
</comment>
<dbReference type="Gene3D" id="1.25.40.10">
    <property type="entry name" value="Tetratricopeptide repeat domain"/>
    <property type="match status" value="1"/>
</dbReference>
<dbReference type="Proteomes" id="UP000654075">
    <property type="component" value="Unassembled WGS sequence"/>
</dbReference>
<dbReference type="GO" id="GO:0005829">
    <property type="term" value="C:cytosol"/>
    <property type="evidence" value="ECO:0007669"/>
    <property type="project" value="TreeGrafter"/>
</dbReference>
<keyword evidence="3" id="KW-1185">Reference proteome</keyword>
<evidence type="ECO:0000313" key="3">
    <source>
        <dbReference type="Proteomes" id="UP000654075"/>
    </source>
</evidence>
<evidence type="ECO:0000313" key="2">
    <source>
        <dbReference type="EMBL" id="CAE8638648.1"/>
    </source>
</evidence>
<evidence type="ECO:0000259" key="1">
    <source>
        <dbReference type="Pfam" id="PF14737"/>
    </source>
</evidence>
<dbReference type="GO" id="GO:0044183">
    <property type="term" value="F:protein folding chaperone"/>
    <property type="evidence" value="ECO:0007669"/>
    <property type="project" value="TreeGrafter"/>
</dbReference>
<dbReference type="EMBL" id="CAJNNV010032026">
    <property type="protein sequence ID" value="CAE8638648.1"/>
    <property type="molecule type" value="Genomic_DNA"/>
</dbReference>